<dbReference type="GO" id="GO:0042626">
    <property type="term" value="F:ATPase-coupled transmembrane transporter activity"/>
    <property type="evidence" value="ECO:0000318"/>
    <property type="project" value="GO_Central"/>
</dbReference>
<keyword evidence="5 7" id="KW-1133">Transmembrane helix</keyword>
<keyword evidence="4" id="KW-0067">ATP-binding</keyword>
<evidence type="ECO:0000256" key="3">
    <source>
        <dbReference type="ARBA" id="ARBA00022741"/>
    </source>
</evidence>
<dbReference type="Proteomes" id="UP000001425">
    <property type="component" value="Chromosome"/>
</dbReference>
<feature type="domain" description="ABC transporter" evidence="8">
    <location>
        <begin position="373"/>
        <end position="613"/>
    </location>
</feature>
<name>P72613_SYNY3</name>
<feature type="domain" description="ABC transmembrane type-1" evidence="9">
    <location>
        <begin position="20"/>
        <end position="310"/>
    </location>
</feature>
<feature type="transmembrane region" description="Helical" evidence="7">
    <location>
        <begin position="139"/>
        <end position="160"/>
    </location>
</feature>
<dbReference type="STRING" id="1148.gene:10497468"/>
<comment type="subcellular location">
    <subcellularLocation>
        <location evidence="1">Cell membrane</location>
        <topology evidence="1">Multi-pass membrane protein</topology>
    </subcellularLocation>
</comment>
<dbReference type="EMBL" id="BA000022">
    <property type="protein sequence ID" value="BAA16613.1"/>
    <property type="molecule type" value="Genomic_DNA"/>
</dbReference>
<protein>
    <submittedName>
        <fullName evidence="10">ABC transporter</fullName>
    </submittedName>
</protein>
<dbReference type="GO" id="GO:0005886">
    <property type="term" value="C:plasma membrane"/>
    <property type="evidence" value="ECO:0007669"/>
    <property type="project" value="UniProtKB-SubCell"/>
</dbReference>
<dbReference type="CDD" id="cd07346">
    <property type="entry name" value="ABC_6TM_exporters"/>
    <property type="match status" value="1"/>
</dbReference>
<dbReference type="eggNOG" id="COG1132">
    <property type="taxonomic scope" value="Bacteria"/>
</dbReference>
<dbReference type="InterPro" id="IPR036640">
    <property type="entry name" value="ABC1_TM_sf"/>
</dbReference>
<dbReference type="InParanoid" id="P72613"/>
<accession>P72613</accession>
<evidence type="ECO:0000256" key="5">
    <source>
        <dbReference type="ARBA" id="ARBA00022989"/>
    </source>
</evidence>
<organism evidence="10 11">
    <name type="scientific">Synechocystis sp. (strain ATCC 27184 / PCC 6803 / Kazusa)</name>
    <dbReference type="NCBI Taxonomy" id="1111708"/>
    <lineage>
        <taxon>Bacteria</taxon>
        <taxon>Bacillati</taxon>
        <taxon>Cyanobacteriota</taxon>
        <taxon>Cyanophyceae</taxon>
        <taxon>Synechococcales</taxon>
        <taxon>Merismopediaceae</taxon>
        <taxon>Synechocystis</taxon>
    </lineage>
</organism>
<dbReference type="GO" id="GO:0140359">
    <property type="term" value="F:ABC-type transporter activity"/>
    <property type="evidence" value="ECO:0007669"/>
    <property type="project" value="InterPro"/>
</dbReference>
<evidence type="ECO:0000256" key="4">
    <source>
        <dbReference type="ARBA" id="ARBA00022840"/>
    </source>
</evidence>
<feature type="transmembrane region" description="Helical" evidence="7">
    <location>
        <begin position="287"/>
        <end position="308"/>
    </location>
</feature>
<evidence type="ECO:0000259" key="9">
    <source>
        <dbReference type="PROSITE" id="PS50929"/>
    </source>
</evidence>
<dbReference type="InterPro" id="IPR003439">
    <property type="entry name" value="ABC_transporter-like_ATP-bd"/>
</dbReference>
<reference evidence="10 11" key="2">
    <citation type="journal article" date="1996" name="DNA Res.">
        <title>Sequence analysis of the genome of the unicellular cyanobacterium Synechocystis sp. strain PCC6803. II. Sequence determination of the entire genome and assignment of potential protein-coding regions.</title>
        <authorList>
            <person name="Kaneko T."/>
            <person name="Sato S."/>
            <person name="Kotani H."/>
            <person name="Tanaka A."/>
            <person name="Asamizu E."/>
            <person name="Nakamura Y."/>
            <person name="Miyajima N."/>
            <person name="Hirosawa M."/>
            <person name="Sugiura M."/>
            <person name="Sasamoto S."/>
            <person name="Kimura T."/>
            <person name="Hosouchi T."/>
            <person name="Matsuno A."/>
            <person name="Muraki A."/>
            <person name="Nakazaki N."/>
            <person name="Naruo K."/>
            <person name="Okumura S."/>
            <person name="Shimpo S."/>
            <person name="Takeuchi C."/>
            <person name="Wada T."/>
            <person name="Watanabe A."/>
            <person name="Yamada M."/>
            <person name="Yasuda M."/>
            <person name="Tabata S."/>
        </authorList>
    </citation>
    <scope>NUCLEOTIDE SEQUENCE [LARGE SCALE GENOMIC DNA]</scope>
    <source>
        <strain evidence="11">ATCC 27184 / PCC 6803 / Kazusa</strain>
    </source>
</reference>
<keyword evidence="11" id="KW-1185">Reference proteome</keyword>
<dbReference type="InterPro" id="IPR011527">
    <property type="entry name" value="ABC1_TM_dom"/>
</dbReference>
<dbReference type="Gene3D" id="1.20.1560.10">
    <property type="entry name" value="ABC transporter type 1, transmembrane domain"/>
    <property type="match status" value="1"/>
</dbReference>
<dbReference type="SUPFAM" id="SSF52540">
    <property type="entry name" value="P-loop containing nucleoside triphosphate hydrolases"/>
    <property type="match status" value="1"/>
</dbReference>
<dbReference type="GO" id="GO:0055085">
    <property type="term" value="P:transmembrane transport"/>
    <property type="evidence" value="ECO:0000318"/>
    <property type="project" value="GO_Central"/>
</dbReference>
<dbReference type="FunFam" id="1.20.1560.10:FF:000374">
    <property type="entry name" value="HlyB/MsbA family ABC transporter"/>
    <property type="match status" value="1"/>
</dbReference>
<dbReference type="InterPro" id="IPR027417">
    <property type="entry name" value="P-loop_NTPase"/>
</dbReference>
<dbReference type="EnsemblBacteria" id="BAA16613">
    <property type="protein sequence ID" value="BAA16613"/>
    <property type="gene ID" value="BAA16613"/>
</dbReference>
<evidence type="ECO:0000256" key="1">
    <source>
        <dbReference type="ARBA" id="ARBA00004651"/>
    </source>
</evidence>
<dbReference type="PROSITE" id="PS50929">
    <property type="entry name" value="ABC_TM1F"/>
    <property type="match status" value="1"/>
</dbReference>
<dbReference type="GO" id="GO:0005524">
    <property type="term" value="F:ATP binding"/>
    <property type="evidence" value="ECO:0007669"/>
    <property type="project" value="UniProtKB-KW"/>
</dbReference>
<dbReference type="Pfam" id="PF00664">
    <property type="entry name" value="ABC_membrane"/>
    <property type="match status" value="1"/>
</dbReference>
<sequence length="613" mass="67787">MPPIYQLLWQMIRYAQKLYWLDTILWLFILGIPIVPGLLIRQFFDTLTSQTQIKESPWVWIGLFLAVGLGRMAAIFTGRITKTQHRFLMSGLVRHNLFQGLLHRPGAELASGAVDGQKVSPGEMLSYFRDDALQIEDTVVGTNEIFAAGVFAVVSVALLLSVNREMTLLVFVPLCLITALAHHAEHRLKRYRRASRHGTQQVTGFIGEMFTAVQAIKVAGAETEMLEELRKRGDLRRRLMVRDQVFNAILNSGFENTVSIGTGLILLLAAQSLGPQGNFTVGDFTLFVYYLSFVSDFLAFFGVFLASVKQSEVSFERMAVLVNGGECPSPSTVNPTSFPLTYPHHLYLKPILGSQPALPPLSTPAQTDPLQELRVEGLVYHYPGSDNGIADISFSLQRGSLTVITGRVGVGKTTLIRTLLGLLPKQSGKIIWNGLEIAEPATFFVPPRAAYTPQIPQLFSTSLRENLLLGLADDVSPEQLNQAIATAVFEQDLALMPKGLDTQVGTRGVRLSGGQKQRVAAARMLVRQPELLVFDDLSSALDLETEQKLWRRLFSTGHQRHSAVYTPTCLVVSHRPSVIEQADTIVLLEAGRIVFSGTPAQFNREMMGKNIVF</sequence>
<dbReference type="PANTHER" id="PTHR24221">
    <property type="entry name" value="ATP-BINDING CASSETTE SUB-FAMILY B"/>
    <property type="match status" value="1"/>
</dbReference>
<evidence type="ECO:0000256" key="7">
    <source>
        <dbReference type="SAM" id="Phobius"/>
    </source>
</evidence>
<keyword evidence="6 7" id="KW-0472">Membrane</keyword>
<feature type="transmembrane region" description="Helical" evidence="7">
    <location>
        <begin position="166"/>
        <end position="184"/>
    </location>
</feature>
<keyword evidence="2 7" id="KW-0812">Transmembrane</keyword>
<dbReference type="PROSITE" id="PS50893">
    <property type="entry name" value="ABC_TRANSPORTER_2"/>
    <property type="match status" value="1"/>
</dbReference>
<keyword evidence="3" id="KW-0547">Nucleotide-binding</keyword>
<dbReference type="InterPro" id="IPR039421">
    <property type="entry name" value="Type_1_exporter"/>
</dbReference>
<dbReference type="Pfam" id="PF00005">
    <property type="entry name" value="ABC_tran"/>
    <property type="match status" value="1"/>
</dbReference>
<dbReference type="IntAct" id="P72613">
    <property type="interactions" value="1"/>
</dbReference>
<dbReference type="PaxDb" id="1148-1651685"/>
<dbReference type="PhylomeDB" id="P72613"/>
<reference evidence="10 11" key="1">
    <citation type="journal article" date="1995" name="DNA Res.">
        <title>Sequence analysis of the genome of the unicellular cyanobacterium Synechocystis sp. strain PCC6803. I. Sequence features in the 1 Mb region from map positions 64% to 92% of the genome.</title>
        <authorList>
            <person name="Kaneko T."/>
            <person name="Tanaka A."/>
            <person name="Sato S."/>
            <person name="Kotani H."/>
            <person name="Sazuka T."/>
            <person name="Miyajima N."/>
            <person name="Sugiura M."/>
            <person name="Tabata S."/>
        </authorList>
    </citation>
    <scope>NUCLEOTIDE SEQUENCE [LARGE SCALE GENOMIC DNA]</scope>
    <source>
        <strain evidence="11">ATCC 27184 / PCC 6803 / Kazusa</strain>
    </source>
</reference>
<dbReference type="FunFam" id="3.40.50.300:FF:002811">
    <property type="entry name" value="ABC transporter, ATP-binding protein"/>
    <property type="match status" value="1"/>
</dbReference>
<dbReference type="KEGG" id="syn:slr1494"/>
<gene>
    <name evidence="10" type="ordered locus">slr1494</name>
</gene>
<evidence type="ECO:0000313" key="10">
    <source>
        <dbReference type="EMBL" id="BAA16613.1"/>
    </source>
</evidence>
<dbReference type="SMART" id="SM00382">
    <property type="entry name" value="AAA"/>
    <property type="match status" value="1"/>
</dbReference>
<evidence type="ECO:0000256" key="6">
    <source>
        <dbReference type="ARBA" id="ARBA00023136"/>
    </source>
</evidence>
<proteinExistence type="predicted"/>
<evidence type="ECO:0000313" key="11">
    <source>
        <dbReference type="Proteomes" id="UP000001425"/>
    </source>
</evidence>
<dbReference type="PIR" id="S74461">
    <property type="entry name" value="S74461"/>
</dbReference>
<evidence type="ECO:0000256" key="2">
    <source>
        <dbReference type="ARBA" id="ARBA00022692"/>
    </source>
</evidence>
<dbReference type="PANTHER" id="PTHR24221:SF423">
    <property type="entry name" value="ABC TRANSPORTER"/>
    <property type="match status" value="1"/>
</dbReference>
<dbReference type="SUPFAM" id="SSF90123">
    <property type="entry name" value="ABC transporter transmembrane region"/>
    <property type="match status" value="1"/>
</dbReference>
<feature type="transmembrane region" description="Helical" evidence="7">
    <location>
        <begin position="245"/>
        <end position="267"/>
    </location>
</feature>
<dbReference type="InterPro" id="IPR003593">
    <property type="entry name" value="AAA+_ATPase"/>
</dbReference>
<dbReference type="GO" id="GO:0016887">
    <property type="term" value="F:ATP hydrolysis activity"/>
    <property type="evidence" value="ECO:0007669"/>
    <property type="project" value="InterPro"/>
</dbReference>
<evidence type="ECO:0000259" key="8">
    <source>
        <dbReference type="PROSITE" id="PS50893"/>
    </source>
</evidence>
<dbReference type="Gene3D" id="3.40.50.300">
    <property type="entry name" value="P-loop containing nucleotide triphosphate hydrolases"/>
    <property type="match status" value="1"/>
</dbReference>
<feature type="transmembrane region" description="Helical" evidence="7">
    <location>
        <begin position="59"/>
        <end position="80"/>
    </location>
</feature>
<dbReference type="AlphaFoldDB" id="P72613"/>
<feature type="transmembrane region" description="Helical" evidence="7">
    <location>
        <begin position="18"/>
        <end position="39"/>
    </location>
</feature>